<dbReference type="InterPro" id="IPR001509">
    <property type="entry name" value="Epimerase_deHydtase"/>
</dbReference>
<dbReference type="Gene3D" id="3.40.50.720">
    <property type="entry name" value="NAD(P)-binding Rossmann-like Domain"/>
    <property type="match status" value="1"/>
</dbReference>
<evidence type="ECO:0000313" key="3">
    <source>
        <dbReference type="Proteomes" id="UP000068243"/>
    </source>
</evidence>
<feature type="domain" description="NAD-dependent epimerase/dehydratase" evidence="1">
    <location>
        <begin position="5"/>
        <end position="240"/>
    </location>
</feature>
<dbReference type="InterPro" id="IPR036291">
    <property type="entry name" value="NAD(P)-bd_dom_sf"/>
</dbReference>
<name>A0A100IUV7_ASPNG</name>
<dbReference type="OrthoDB" id="2735536at2759"/>
<evidence type="ECO:0000259" key="1">
    <source>
        <dbReference type="Pfam" id="PF01370"/>
    </source>
</evidence>
<protein>
    <submittedName>
        <fullName evidence="2">NAD dependent epimerase/dehydratase</fullName>
    </submittedName>
</protein>
<dbReference type="OMA" id="IDFPQWT"/>
<dbReference type="EMBL" id="BCMY01000048">
    <property type="protein sequence ID" value="GAQ47704.1"/>
    <property type="molecule type" value="Genomic_DNA"/>
</dbReference>
<gene>
    <name evidence="2" type="ORF">ABL_10365</name>
</gene>
<accession>A0A100IUV7</accession>
<dbReference type="AlphaFoldDB" id="A0A100IUV7"/>
<comment type="caution">
    <text evidence="2">The sequence shown here is derived from an EMBL/GenBank/DDBJ whole genome shotgun (WGS) entry which is preliminary data.</text>
</comment>
<dbReference type="InterPro" id="IPR051783">
    <property type="entry name" value="NAD(P)-dependent_oxidoreduct"/>
</dbReference>
<proteinExistence type="predicted"/>
<dbReference type="PANTHER" id="PTHR48079:SF3">
    <property type="entry name" value="NAD-DEPENDENT EPIMERASE_DEHYDRATASE DOMAIN-CONTAINING PROTEIN"/>
    <property type="match status" value="1"/>
</dbReference>
<evidence type="ECO:0000313" key="2">
    <source>
        <dbReference type="EMBL" id="GAQ47704.1"/>
    </source>
</evidence>
<sequence>MARTVLVTGANGYIGNAVARSFARAGWITYGLIRSEKAALSLQMDEIIPVIGQIDNVENHQSILEQLPPALNAIASTSESIENYEGHYRNIVKLLRTLAQASNEVGTRPLVIFSSGCKDYGMGPHYDGQEGLQPHTEESPLNPPAILTPRATLSLEIFQHADLFAPVLVRPTNVFGRSASYYRGFFEIAAGVAKVNKSLVIPVPANSVCHALHVDDCGDAYVAIASHPLRNEVEGEIFNISSSRYETVDEIAQALVKEYKIKHGVEYVDGLSESETAWPPTLIDFPQWTGSEKLRKVTGWTEVRPLFSEAVHLYRLSYEAAAQMGHEGIEKIKDRVRAFMGEADLKRK</sequence>
<dbReference type="Proteomes" id="UP000068243">
    <property type="component" value="Unassembled WGS sequence"/>
</dbReference>
<dbReference type="SUPFAM" id="SSF51735">
    <property type="entry name" value="NAD(P)-binding Rossmann-fold domains"/>
    <property type="match status" value="1"/>
</dbReference>
<dbReference type="Pfam" id="PF01370">
    <property type="entry name" value="Epimerase"/>
    <property type="match status" value="1"/>
</dbReference>
<dbReference type="GO" id="GO:0004029">
    <property type="term" value="F:aldehyde dehydrogenase (NAD+) activity"/>
    <property type="evidence" value="ECO:0007669"/>
    <property type="project" value="TreeGrafter"/>
</dbReference>
<dbReference type="GO" id="GO:0005737">
    <property type="term" value="C:cytoplasm"/>
    <property type="evidence" value="ECO:0007669"/>
    <property type="project" value="TreeGrafter"/>
</dbReference>
<dbReference type="PANTHER" id="PTHR48079">
    <property type="entry name" value="PROTEIN YEEZ"/>
    <property type="match status" value="1"/>
</dbReference>
<organism evidence="2 3">
    <name type="scientific">Aspergillus niger</name>
    <dbReference type="NCBI Taxonomy" id="5061"/>
    <lineage>
        <taxon>Eukaryota</taxon>
        <taxon>Fungi</taxon>
        <taxon>Dikarya</taxon>
        <taxon>Ascomycota</taxon>
        <taxon>Pezizomycotina</taxon>
        <taxon>Eurotiomycetes</taxon>
        <taxon>Eurotiomycetidae</taxon>
        <taxon>Eurotiales</taxon>
        <taxon>Aspergillaceae</taxon>
        <taxon>Aspergillus</taxon>
        <taxon>Aspergillus subgen. Circumdati</taxon>
    </lineage>
</organism>
<reference evidence="3" key="1">
    <citation type="journal article" date="2016" name="Genome Announc.">
        <title>Draft genome sequence of Aspergillus niger strain An76.</title>
        <authorList>
            <person name="Gong W."/>
            <person name="Cheng Z."/>
            <person name="Zhang H."/>
            <person name="Liu L."/>
            <person name="Gao P."/>
            <person name="Wang L."/>
        </authorList>
    </citation>
    <scope>NUCLEOTIDE SEQUENCE [LARGE SCALE GENOMIC DNA]</scope>
    <source>
        <strain evidence="3">An76</strain>
    </source>
</reference>